<reference evidence="3 4" key="1">
    <citation type="submission" date="2023-03" db="EMBL/GenBank/DDBJ databases">
        <title>YIM 152171 draft genome.</title>
        <authorList>
            <person name="Yang Z."/>
        </authorList>
    </citation>
    <scope>NUCLEOTIDE SEQUENCE [LARGE SCALE GENOMIC DNA]</scope>
    <source>
        <strain evidence="3 4">YIM 152171</strain>
    </source>
</reference>
<dbReference type="Proteomes" id="UP001301140">
    <property type="component" value="Unassembled WGS sequence"/>
</dbReference>
<dbReference type="CDD" id="cd00291">
    <property type="entry name" value="SirA_YedF_YeeD"/>
    <property type="match status" value="1"/>
</dbReference>
<evidence type="ECO:0000259" key="2">
    <source>
        <dbReference type="PROSITE" id="PS01148"/>
    </source>
</evidence>
<sequence>MTGGQRFDALVDARGLSCPLPLVKARQALMVLPSGAVVCVLATDPAAPRDFEDYCEESGHLLAETLEVEGIFRITLHKR</sequence>
<evidence type="ECO:0000313" key="4">
    <source>
        <dbReference type="Proteomes" id="UP001301140"/>
    </source>
</evidence>
<gene>
    <name evidence="3" type="ORF">PZ740_00525</name>
</gene>
<proteinExistence type="inferred from homology"/>
<evidence type="ECO:0000256" key="1">
    <source>
        <dbReference type="ARBA" id="ARBA00008984"/>
    </source>
</evidence>
<organism evidence="3 4">
    <name type="scientific">Marinimicrococcus flavescens</name>
    <dbReference type="NCBI Taxonomy" id="3031815"/>
    <lineage>
        <taxon>Bacteria</taxon>
        <taxon>Pseudomonadati</taxon>
        <taxon>Pseudomonadota</taxon>
        <taxon>Alphaproteobacteria</taxon>
        <taxon>Geminicoccales</taxon>
        <taxon>Geminicoccaceae</taxon>
        <taxon>Marinimicrococcus</taxon>
    </lineage>
</organism>
<dbReference type="SUPFAM" id="SSF64307">
    <property type="entry name" value="SirA-like"/>
    <property type="match status" value="1"/>
</dbReference>
<dbReference type="Gene3D" id="3.30.110.40">
    <property type="entry name" value="TusA-like domain"/>
    <property type="match status" value="1"/>
</dbReference>
<accession>A0AAP3XQF9</accession>
<dbReference type="InterPro" id="IPR036868">
    <property type="entry name" value="TusA-like_sf"/>
</dbReference>
<dbReference type="PANTHER" id="PTHR33279:SF6">
    <property type="entry name" value="SULFUR CARRIER PROTEIN YEDF-RELATED"/>
    <property type="match status" value="1"/>
</dbReference>
<dbReference type="PROSITE" id="PS01148">
    <property type="entry name" value="UPF0033"/>
    <property type="match status" value="1"/>
</dbReference>
<protein>
    <submittedName>
        <fullName evidence="3">Sulfurtransferase TusA family protein</fullName>
    </submittedName>
</protein>
<dbReference type="EMBL" id="JARGEQ010000001">
    <property type="protein sequence ID" value="MDF1584865.1"/>
    <property type="molecule type" value="Genomic_DNA"/>
</dbReference>
<dbReference type="Pfam" id="PF01206">
    <property type="entry name" value="TusA"/>
    <property type="match status" value="1"/>
</dbReference>
<comment type="caution">
    <text evidence="3">The sequence shown here is derived from an EMBL/GenBank/DDBJ whole genome shotgun (WGS) entry which is preliminary data.</text>
</comment>
<dbReference type="InterPro" id="IPR001455">
    <property type="entry name" value="TusA-like"/>
</dbReference>
<evidence type="ECO:0000313" key="3">
    <source>
        <dbReference type="EMBL" id="MDF1584865.1"/>
    </source>
</evidence>
<name>A0AAP3XQF9_9PROT</name>
<dbReference type="RefSeq" id="WP_327787271.1">
    <property type="nucleotide sequence ID" value="NZ_JARGEQ010000001.1"/>
</dbReference>
<dbReference type="AlphaFoldDB" id="A0AAP3XQF9"/>
<feature type="domain" description="UPF0033" evidence="2">
    <location>
        <begin position="11"/>
        <end position="35"/>
    </location>
</feature>
<keyword evidence="4" id="KW-1185">Reference proteome</keyword>
<dbReference type="PANTHER" id="PTHR33279">
    <property type="entry name" value="SULFUR CARRIER PROTEIN YEDF-RELATED"/>
    <property type="match status" value="1"/>
</dbReference>
<comment type="similarity">
    <text evidence="1">Belongs to the sulfur carrier protein TusA family.</text>
</comment>